<dbReference type="STRING" id="1317124.DW2_00220"/>
<evidence type="ECO:0000313" key="2">
    <source>
        <dbReference type="Proteomes" id="UP000028607"/>
    </source>
</evidence>
<dbReference type="AlphaFoldDB" id="A0A085U0N9"/>
<comment type="caution">
    <text evidence="1">The sequence shown here is derived from an EMBL/GenBank/DDBJ whole genome shotgun (WGS) entry which is preliminary data.</text>
</comment>
<dbReference type="PATRIC" id="fig|1317124.6.peg.40"/>
<keyword evidence="2" id="KW-1185">Reference proteome</keyword>
<reference evidence="2" key="1">
    <citation type="submission" date="2013-04" db="EMBL/GenBank/DDBJ databases">
        <title>Thioclava sp. 13D2W-2 Genome Sequencing.</title>
        <authorList>
            <person name="Lai Q."/>
            <person name="Li G."/>
            <person name="Shao Z."/>
        </authorList>
    </citation>
    <scope>NUCLEOTIDE SEQUENCE [LARGE SCALE GENOMIC DNA]</scope>
    <source>
        <strain evidence="2">13D2W-2</strain>
    </source>
</reference>
<protein>
    <submittedName>
        <fullName evidence="1">Uncharacterized protein</fullName>
    </submittedName>
</protein>
<name>A0A085U0N9_9RHOB</name>
<gene>
    <name evidence="1" type="ORF">DW2_00220</name>
</gene>
<accession>A0A085U0N9</accession>
<dbReference type="Proteomes" id="UP000028607">
    <property type="component" value="Unassembled WGS sequence"/>
</dbReference>
<proteinExistence type="predicted"/>
<sequence>MRTFHFSIIYILLLFGAFLADSYVSALLGQGNVTFQ</sequence>
<dbReference type="EMBL" id="AQRC01000001">
    <property type="protein sequence ID" value="KFE36536.1"/>
    <property type="molecule type" value="Genomic_DNA"/>
</dbReference>
<evidence type="ECO:0000313" key="1">
    <source>
        <dbReference type="EMBL" id="KFE36536.1"/>
    </source>
</evidence>
<reference evidence="1 2" key="2">
    <citation type="journal article" date="2015" name="Antonie Van Leeuwenhoek">
        <title>Thioclava indica sp. nov., isolated from surface seawater of the Indian Ocean.</title>
        <authorList>
            <person name="Liu Y."/>
            <person name="Lai Q."/>
            <person name="Du J."/>
            <person name="Xu H."/>
            <person name="Jiang L."/>
            <person name="Shao Z."/>
        </authorList>
    </citation>
    <scope>NUCLEOTIDE SEQUENCE [LARGE SCALE GENOMIC DNA]</scope>
    <source>
        <strain evidence="1 2">13D2W-2</strain>
    </source>
</reference>
<organism evidence="1 2">
    <name type="scientific">Thioclava atlantica</name>
    <dbReference type="NCBI Taxonomy" id="1317124"/>
    <lineage>
        <taxon>Bacteria</taxon>
        <taxon>Pseudomonadati</taxon>
        <taxon>Pseudomonadota</taxon>
        <taxon>Alphaproteobacteria</taxon>
        <taxon>Rhodobacterales</taxon>
        <taxon>Paracoccaceae</taxon>
        <taxon>Thioclava</taxon>
    </lineage>
</organism>